<keyword evidence="1" id="KW-0472">Membrane</keyword>
<dbReference type="Proteomes" id="UP000266673">
    <property type="component" value="Unassembled WGS sequence"/>
</dbReference>
<dbReference type="OrthoDB" id="2443058at2759"/>
<dbReference type="EMBL" id="QKWP01000768">
    <property type="protein sequence ID" value="RIB15157.1"/>
    <property type="molecule type" value="Genomic_DNA"/>
</dbReference>
<feature type="transmembrane region" description="Helical" evidence="1">
    <location>
        <begin position="69"/>
        <end position="96"/>
    </location>
</feature>
<proteinExistence type="predicted"/>
<keyword evidence="3" id="KW-1185">Reference proteome</keyword>
<keyword evidence="1" id="KW-1133">Transmembrane helix</keyword>
<evidence type="ECO:0000313" key="3">
    <source>
        <dbReference type="Proteomes" id="UP000266673"/>
    </source>
</evidence>
<gene>
    <name evidence="2" type="ORF">C2G38_1600511</name>
</gene>
<comment type="caution">
    <text evidence="2">The sequence shown here is derived from an EMBL/GenBank/DDBJ whole genome shotgun (WGS) entry which is preliminary data.</text>
</comment>
<keyword evidence="1" id="KW-0812">Transmembrane</keyword>
<evidence type="ECO:0000256" key="1">
    <source>
        <dbReference type="SAM" id="Phobius"/>
    </source>
</evidence>
<protein>
    <submittedName>
        <fullName evidence="2">Uncharacterized protein</fullName>
    </submittedName>
</protein>
<feature type="transmembrane region" description="Helical" evidence="1">
    <location>
        <begin position="20"/>
        <end position="41"/>
    </location>
</feature>
<dbReference type="AlphaFoldDB" id="A0A397V145"/>
<sequence>MIFLIIQETAYLLRLYVRFVYVLLVLRCLNFVFIILIFATYKSDYMNYCKTNYIPSNVNENASVHTCNVAYITSLLSIIFISVLVIILMIYFVIIVNVYAIKYKAKEDGYDTSEVVIETPGSNHNEVIETPGSNINDVVIETPGSNRNL</sequence>
<evidence type="ECO:0000313" key="2">
    <source>
        <dbReference type="EMBL" id="RIB15157.1"/>
    </source>
</evidence>
<reference evidence="2 3" key="1">
    <citation type="submission" date="2018-06" db="EMBL/GenBank/DDBJ databases">
        <title>Comparative genomics reveals the genomic features of Rhizophagus irregularis, R. cerebriforme, R. diaphanum and Gigaspora rosea, and their symbiotic lifestyle signature.</title>
        <authorList>
            <person name="Morin E."/>
            <person name="San Clemente H."/>
            <person name="Chen E.C.H."/>
            <person name="De La Providencia I."/>
            <person name="Hainaut M."/>
            <person name="Kuo A."/>
            <person name="Kohler A."/>
            <person name="Murat C."/>
            <person name="Tang N."/>
            <person name="Roy S."/>
            <person name="Loubradou J."/>
            <person name="Henrissat B."/>
            <person name="Grigoriev I.V."/>
            <person name="Corradi N."/>
            <person name="Roux C."/>
            <person name="Martin F.M."/>
        </authorList>
    </citation>
    <scope>NUCLEOTIDE SEQUENCE [LARGE SCALE GENOMIC DNA]</scope>
    <source>
        <strain evidence="2 3">DAOM 194757</strain>
    </source>
</reference>
<name>A0A397V145_9GLOM</name>
<accession>A0A397V145</accession>
<organism evidence="2 3">
    <name type="scientific">Gigaspora rosea</name>
    <dbReference type="NCBI Taxonomy" id="44941"/>
    <lineage>
        <taxon>Eukaryota</taxon>
        <taxon>Fungi</taxon>
        <taxon>Fungi incertae sedis</taxon>
        <taxon>Mucoromycota</taxon>
        <taxon>Glomeromycotina</taxon>
        <taxon>Glomeromycetes</taxon>
        <taxon>Diversisporales</taxon>
        <taxon>Gigasporaceae</taxon>
        <taxon>Gigaspora</taxon>
    </lineage>
</organism>